<protein>
    <submittedName>
        <fullName evidence="6">Glutathione S-transferase</fullName>
    </submittedName>
</protein>
<dbReference type="AlphaFoldDB" id="S5SUF3"/>
<feature type="region of interest" description="Disordered" evidence="4">
    <location>
        <begin position="1"/>
        <end position="23"/>
    </location>
</feature>
<dbReference type="HOGENOM" id="CLU_037263_1_3_11"/>
<dbReference type="GO" id="GO:0004364">
    <property type="term" value="F:glutathione transferase activity"/>
    <property type="evidence" value="ECO:0007669"/>
    <property type="project" value="InterPro"/>
</dbReference>
<evidence type="ECO:0000256" key="4">
    <source>
        <dbReference type="SAM" id="MobiDB-lite"/>
    </source>
</evidence>
<dbReference type="InterPro" id="IPR016639">
    <property type="entry name" value="GST_Omega/GSH"/>
</dbReference>
<dbReference type="PIRSF" id="PIRSF015753">
    <property type="entry name" value="GST"/>
    <property type="match status" value="1"/>
</dbReference>
<feature type="region of interest" description="Disordered" evidence="4">
    <location>
        <begin position="332"/>
        <end position="362"/>
    </location>
</feature>
<feature type="domain" description="GST C-terminal" evidence="5">
    <location>
        <begin position="178"/>
        <end position="302"/>
    </location>
</feature>
<evidence type="ECO:0000256" key="2">
    <source>
        <dbReference type="PIRSR" id="PIRSR015753-2"/>
    </source>
</evidence>
<dbReference type="SUPFAM" id="SSF47616">
    <property type="entry name" value="GST C-terminal domain-like"/>
    <property type="match status" value="1"/>
</dbReference>
<dbReference type="SFLD" id="SFLDG01148">
    <property type="entry name" value="Xi_(cytGST)"/>
    <property type="match status" value="1"/>
</dbReference>
<dbReference type="InterPro" id="IPR047047">
    <property type="entry name" value="GST_Omega-like_C"/>
</dbReference>
<feature type="active site" description="Nucleophile" evidence="1">
    <location>
        <position position="70"/>
    </location>
</feature>
<dbReference type="InterPro" id="IPR036282">
    <property type="entry name" value="Glutathione-S-Trfase_C_sf"/>
</dbReference>
<dbReference type="RefSeq" id="WP_020934605.1">
    <property type="nucleotide sequence ID" value="NC_021915.1"/>
</dbReference>
<feature type="compositionally biased region" description="Basic and acidic residues" evidence="4">
    <location>
        <begin position="352"/>
        <end position="362"/>
    </location>
</feature>
<keyword evidence="7" id="KW-1185">Reference proteome</keyword>
<dbReference type="STRING" id="1224163.B841_05995"/>
<dbReference type="PATRIC" id="fig|1224163.3.peg.1204"/>
<dbReference type="PANTHER" id="PTHR32419:SF6">
    <property type="entry name" value="GLUTATHIONE S-TRANSFERASE OMEGA-LIKE 1-RELATED"/>
    <property type="match status" value="1"/>
</dbReference>
<dbReference type="CDD" id="cd03190">
    <property type="entry name" value="GST_C_Omega_like"/>
    <property type="match status" value="1"/>
</dbReference>
<dbReference type="eggNOG" id="COG0435">
    <property type="taxonomic scope" value="Bacteria"/>
</dbReference>
<evidence type="ECO:0000256" key="1">
    <source>
        <dbReference type="PIRSR" id="PIRSR015753-1"/>
    </source>
</evidence>
<dbReference type="PROSITE" id="PS50405">
    <property type="entry name" value="GST_CTER"/>
    <property type="match status" value="1"/>
</dbReference>
<dbReference type="InterPro" id="IPR040079">
    <property type="entry name" value="Glutathione_S-Trfase"/>
</dbReference>
<feature type="site" description="Lowers pKa of active site Cys" evidence="3">
    <location>
        <position position="302"/>
    </location>
</feature>
<dbReference type="OrthoDB" id="9769158at2"/>
<feature type="binding site" evidence="2">
    <location>
        <position position="103"/>
    </location>
    <ligand>
        <name>glutathione</name>
        <dbReference type="ChEBI" id="CHEBI:57925"/>
    </ligand>
</feature>
<gene>
    <name evidence="6" type="ORF">B841_05995</name>
</gene>
<proteinExistence type="predicted"/>
<dbReference type="KEGG" id="cmd:B841_05995"/>
<dbReference type="SFLD" id="SFLDS00019">
    <property type="entry name" value="Glutathione_Transferase_(cytos"/>
    <property type="match status" value="1"/>
</dbReference>
<dbReference type="GO" id="GO:0005737">
    <property type="term" value="C:cytoplasm"/>
    <property type="evidence" value="ECO:0007669"/>
    <property type="project" value="TreeGrafter"/>
</dbReference>
<name>S5SUF3_9CORY</name>
<organism evidence="6 7">
    <name type="scientific">Corynebacterium maris DSM 45190</name>
    <dbReference type="NCBI Taxonomy" id="1224163"/>
    <lineage>
        <taxon>Bacteria</taxon>
        <taxon>Bacillati</taxon>
        <taxon>Actinomycetota</taxon>
        <taxon>Actinomycetes</taxon>
        <taxon>Mycobacteriales</taxon>
        <taxon>Corynebacteriaceae</taxon>
        <taxon>Corynebacterium</taxon>
    </lineage>
</organism>
<dbReference type="Proteomes" id="UP000015388">
    <property type="component" value="Chromosome"/>
</dbReference>
<evidence type="ECO:0000313" key="7">
    <source>
        <dbReference type="Proteomes" id="UP000015388"/>
    </source>
</evidence>
<dbReference type="Gene3D" id="3.40.30.10">
    <property type="entry name" value="Glutaredoxin"/>
    <property type="match status" value="1"/>
</dbReference>
<dbReference type="PANTHER" id="PTHR32419">
    <property type="entry name" value="GLUTATHIONYL-HYDROQUINONE REDUCTASE"/>
    <property type="match status" value="1"/>
</dbReference>
<keyword evidence="6" id="KW-0808">Transferase</keyword>
<sequence>MATEKHLSDDWGGDAKNASPDGEFVRDTTYIEDRIVADLPAGSEPIAQDNGAFHWPVEPGRYRLMAARACPWAHRTIITRRLLGLEDAISLGLAGPTHDWRSWVFDLDPEEKDPATGLHRLQEAYFNRFPDYPRGITVPAIVETESKKVVTNDFPSIPVDFQTQWTEHHRAGAPDLYPEHLREEIDELATWLFHEVNNGVYRAGFAGSQEAYDQAYERLWKAMDWLEGHLGEHRYLVSDQVTLADVYLYPTLIRFDAVYVGHFKASRNRISELPNLYGYLRELFQIPGFGDTTDFTEIKEHYYITHSEVNPTRIVPGGPDLSGLIEPHGRERLGGAPFAEGTTLPGPVPAGEEVKNPESFQK</sequence>
<dbReference type="Gene3D" id="1.20.1050.10">
    <property type="match status" value="1"/>
</dbReference>
<feature type="active site" description="Proton donor/acceptor" evidence="1">
    <location>
        <position position="201"/>
    </location>
</feature>
<feature type="site" description="Lowers pKa of active site Cys" evidence="3">
    <location>
        <position position="259"/>
    </location>
</feature>
<evidence type="ECO:0000256" key="3">
    <source>
        <dbReference type="PIRSR" id="PIRSR015753-3"/>
    </source>
</evidence>
<accession>S5SUF3</accession>
<reference evidence="6 7" key="1">
    <citation type="submission" date="2012-11" db="EMBL/GenBank/DDBJ databases">
        <title>The complete genome sequence of Corynebacterium maris Coryn-1 (=DSM 45190).</title>
        <authorList>
            <person name="Schaffert L."/>
            <person name="Albersmeier A."/>
            <person name="Kalinowski J."/>
            <person name="Ruckert C."/>
        </authorList>
    </citation>
    <scope>NUCLEOTIDE SEQUENCE [LARGE SCALE GENOMIC DNA]</scope>
    <source>
        <strain evidence="7">Coryn-1</strain>
    </source>
</reference>
<evidence type="ECO:0000259" key="5">
    <source>
        <dbReference type="PROSITE" id="PS50405"/>
    </source>
</evidence>
<dbReference type="InterPro" id="IPR010987">
    <property type="entry name" value="Glutathione-S-Trfase_C-like"/>
</dbReference>
<evidence type="ECO:0000313" key="6">
    <source>
        <dbReference type="EMBL" id="AGS34672.1"/>
    </source>
</evidence>
<dbReference type="Pfam" id="PF13410">
    <property type="entry name" value="GST_C_2"/>
    <property type="match status" value="1"/>
</dbReference>
<dbReference type="EMBL" id="CP003924">
    <property type="protein sequence ID" value="AGS34672.1"/>
    <property type="molecule type" value="Genomic_DNA"/>
</dbReference>
<dbReference type="SFLD" id="SFLDG01206">
    <property type="entry name" value="Xi.1"/>
    <property type="match status" value="1"/>
</dbReference>